<proteinExistence type="predicted"/>
<evidence type="ECO:0000313" key="2">
    <source>
        <dbReference type="Proteomes" id="UP000198534"/>
    </source>
</evidence>
<protein>
    <submittedName>
        <fullName evidence="1">Uncharacterized protein</fullName>
    </submittedName>
</protein>
<name>A0A1H3CLR5_9BACL</name>
<keyword evidence="2" id="KW-1185">Reference proteome</keyword>
<dbReference type="RefSeq" id="WP_091742971.1">
    <property type="nucleotide sequence ID" value="NZ_FNNQ01000024.1"/>
</dbReference>
<sequence>MLSKLRFDIRWPHLSPYPPFSMGWMYPDLFHLYPWEDEEEPSANTVSSLSSIPQPATSDLRINIRARNAFD</sequence>
<dbReference type="EMBL" id="FNNQ01000024">
    <property type="protein sequence ID" value="SDX55077.1"/>
    <property type="molecule type" value="Genomic_DNA"/>
</dbReference>
<accession>A0A1H3CLR5</accession>
<gene>
    <name evidence="1" type="ORF">SAMN05444487_1243</name>
</gene>
<dbReference type="AlphaFoldDB" id="A0A1H3CLR5"/>
<dbReference type="Proteomes" id="UP000198534">
    <property type="component" value="Unassembled WGS sequence"/>
</dbReference>
<dbReference type="OrthoDB" id="9986182at2"/>
<organism evidence="1 2">
    <name type="scientific">Marininema mesophilum</name>
    <dbReference type="NCBI Taxonomy" id="1048340"/>
    <lineage>
        <taxon>Bacteria</taxon>
        <taxon>Bacillati</taxon>
        <taxon>Bacillota</taxon>
        <taxon>Bacilli</taxon>
        <taxon>Bacillales</taxon>
        <taxon>Thermoactinomycetaceae</taxon>
        <taxon>Marininema</taxon>
    </lineage>
</organism>
<reference evidence="1 2" key="1">
    <citation type="submission" date="2016-10" db="EMBL/GenBank/DDBJ databases">
        <authorList>
            <person name="de Groot N.N."/>
        </authorList>
    </citation>
    <scope>NUCLEOTIDE SEQUENCE [LARGE SCALE GENOMIC DNA]</scope>
    <source>
        <strain evidence="1 2">DSM 45610</strain>
    </source>
</reference>
<evidence type="ECO:0000313" key="1">
    <source>
        <dbReference type="EMBL" id="SDX55077.1"/>
    </source>
</evidence>